<proteinExistence type="predicted"/>
<evidence type="ECO:0000313" key="2">
    <source>
        <dbReference type="Proteomes" id="UP001060085"/>
    </source>
</evidence>
<reference evidence="2" key="1">
    <citation type="journal article" date="2023" name="Nat. Plants">
        <title>Single-cell RNA sequencing provides a high-resolution roadmap for understanding the multicellular compartmentation of specialized metabolism.</title>
        <authorList>
            <person name="Sun S."/>
            <person name="Shen X."/>
            <person name="Li Y."/>
            <person name="Li Y."/>
            <person name="Wang S."/>
            <person name="Li R."/>
            <person name="Zhang H."/>
            <person name="Shen G."/>
            <person name="Guo B."/>
            <person name="Wei J."/>
            <person name="Xu J."/>
            <person name="St-Pierre B."/>
            <person name="Chen S."/>
            <person name="Sun C."/>
        </authorList>
    </citation>
    <scope>NUCLEOTIDE SEQUENCE [LARGE SCALE GENOMIC DNA]</scope>
</reference>
<evidence type="ECO:0000313" key="1">
    <source>
        <dbReference type="EMBL" id="KAI5661677.1"/>
    </source>
</evidence>
<gene>
    <name evidence="1" type="ORF">M9H77_21000</name>
</gene>
<keyword evidence="2" id="KW-1185">Reference proteome</keyword>
<sequence length="309" mass="34329">MDTKILNIMDTFHLNGDEAQCVGLSQIEVDSGLEDNENSVFVVVYRGGEIYAAGFHIAMSRAWHCISESFKMHSLPDNVFHLIFHSFETRDYVLKGVPWNFSDKILIIHPWNPLPKAPPLRLVSSVFDGPPSLVDSGSKTLQVNTPTTTLLNHNSSPKSIPSISQGSDKGKAQLPVNNEMKVAHAAPHSIYSWTDTYPVKRVEYASDKATKLLTVNARVGSVDFPSLPSPCPLTTKDKFPDSLSAADAGVLSETNTDCLYENVLPPSLRYTEVIAECVFSIGDSDEGYRHPFPSVSSFVQFYLLWMYRR</sequence>
<dbReference type="Proteomes" id="UP001060085">
    <property type="component" value="Linkage Group LG05"/>
</dbReference>
<name>A0ACC0AL29_CATRO</name>
<organism evidence="1 2">
    <name type="scientific">Catharanthus roseus</name>
    <name type="common">Madagascar periwinkle</name>
    <name type="synonym">Vinca rosea</name>
    <dbReference type="NCBI Taxonomy" id="4058"/>
    <lineage>
        <taxon>Eukaryota</taxon>
        <taxon>Viridiplantae</taxon>
        <taxon>Streptophyta</taxon>
        <taxon>Embryophyta</taxon>
        <taxon>Tracheophyta</taxon>
        <taxon>Spermatophyta</taxon>
        <taxon>Magnoliopsida</taxon>
        <taxon>eudicotyledons</taxon>
        <taxon>Gunneridae</taxon>
        <taxon>Pentapetalae</taxon>
        <taxon>asterids</taxon>
        <taxon>lamiids</taxon>
        <taxon>Gentianales</taxon>
        <taxon>Apocynaceae</taxon>
        <taxon>Rauvolfioideae</taxon>
        <taxon>Vinceae</taxon>
        <taxon>Catharanthinae</taxon>
        <taxon>Catharanthus</taxon>
    </lineage>
</organism>
<comment type="caution">
    <text evidence="1">The sequence shown here is derived from an EMBL/GenBank/DDBJ whole genome shotgun (WGS) entry which is preliminary data.</text>
</comment>
<protein>
    <submittedName>
        <fullName evidence="1">Uncharacterized protein</fullName>
    </submittedName>
</protein>
<accession>A0ACC0AL29</accession>
<dbReference type="EMBL" id="CM044705">
    <property type="protein sequence ID" value="KAI5661677.1"/>
    <property type="molecule type" value="Genomic_DNA"/>
</dbReference>